<feature type="compositionally biased region" description="Polar residues" evidence="4">
    <location>
        <begin position="83"/>
        <end position="95"/>
    </location>
</feature>
<evidence type="ECO:0000256" key="4">
    <source>
        <dbReference type="SAM" id="MobiDB-lite"/>
    </source>
</evidence>
<dbReference type="Gene3D" id="1.10.418.20">
    <property type="match status" value="1"/>
</dbReference>
<comment type="similarity">
    <text evidence="1">Belongs to the peptidase C48 family.</text>
</comment>
<feature type="region of interest" description="Disordered" evidence="4">
    <location>
        <begin position="479"/>
        <end position="545"/>
    </location>
</feature>
<name>A0A8T0I9X3_CERPU</name>
<dbReference type="Gene3D" id="1.10.10.60">
    <property type="entry name" value="Homeodomain-like"/>
    <property type="match status" value="1"/>
</dbReference>
<feature type="domain" description="Myb-like" evidence="5">
    <location>
        <begin position="537"/>
        <end position="601"/>
    </location>
</feature>
<reference evidence="7" key="1">
    <citation type="submission" date="2020-06" db="EMBL/GenBank/DDBJ databases">
        <title>WGS assembly of Ceratodon purpureus strain R40.</title>
        <authorList>
            <person name="Carey S.B."/>
            <person name="Jenkins J."/>
            <person name="Shu S."/>
            <person name="Lovell J.T."/>
            <person name="Sreedasyam A."/>
            <person name="Maumus F."/>
            <person name="Tiley G.P."/>
            <person name="Fernandez-Pozo N."/>
            <person name="Barry K."/>
            <person name="Chen C."/>
            <person name="Wang M."/>
            <person name="Lipzen A."/>
            <person name="Daum C."/>
            <person name="Saski C.A."/>
            <person name="Payton A.C."/>
            <person name="Mcbreen J.C."/>
            <person name="Conrad R.E."/>
            <person name="Kollar L.M."/>
            <person name="Olsson S."/>
            <person name="Huttunen S."/>
            <person name="Landis J.B."/>
            <person name="Wickett N.J."/>
            <person name="Johnson M.G."/>
            <person name="Rensing S.A."/>
            <person name="Grimwood J."/>
            <person name="Schmutz J."/>
            <person name="Mcdaniel S.F."/>
        </authorList>
    </citation>
    <scope>NUCLEOTIDE SEQUENCE</scope>
    <source>
        <strain evidence="7">R40</strain>
    </source>
</reference>
<comment type="caution">
    <text evidence="7">The sequence shown here is derived from an EMBL/GenBank/DDBJ whole genome shotgun (WGS) entry which is preliminary data.</text>
</comment>
<feature type="region of interest" description="Disordered" evidence="4">
    <location>
        <begin position="651"/>
        <end position="678"/>
    </location>
</feature>
<evidence type="ECO:0000256" key="3">
    <source>
        <dbReference type="ARBA" id="ARBA00022801"/>
    </source>
</evidence>
<dbReference type="Proteomes" id="UP000822688">
    <property type="component" value="Chromosome 4"/>
</dbReference>
<dbReference type="GO" id="GO:0006508">
    <property type="term" value="P:proteolysis"/>
    <property type="evidence" value="ECO:0007669"/>
    <property type="project" value="UniProtKB-KW"/>
</dbReference>
<dbReference type="PROSITE" id="PS51450">
    <property type="entry name" value="LRR"/>
    <property type="match status" value="1"/>
</dbReference>
<evidence type="ECO:0008006" key="9">
    <source>
        <dbReference type="Google" id="ProtNLM"/>
    </source>
</evidence>
<keyword evidence="8" id="KW-1185">Reference proteome</keyword>
<feature type="region of interest" description="Disordered" evidence="4">
    <location>
        <begin position="447"/>
        <end position="466"/>
    </location>
</feature>
<accession>A0A8T0I9X3</accession>
<evidence type="ECO:0000259" key="5">
    <source>
        <dbReference type="PROSITE" id="PS50090"/>
    </source>
</evidence>
<dbReference type="GO" id="GO:0008234">
    <property type="term" value="F:cysteine-type peptidase activity"/>
    <property type="evidence" value="ECO:0007669"/>
    <property type="project" value="InterPro"/>
</dbReference>
<dbReference type="InterPro" id="IPR038765">
    <property type="entry name" value="Papain-like_cys_pep_sf"/>
</dbReference>
<organism evidence="7 8">
    <name type="scientific">Ceratodon purpureus</name>
    <name type="common">Fire moss</name>
    <name type="synonym">Dicranum purpureum</name>
    <dbReference type="NCBI Taxonomy" id="3225"/>
    <lineage>
        <taxon>Eukaryota</taxon>
        <taxon>Viridiplantae</taxon>
        <taxon>Streptophyta</taxon>
        <taxon>Embryophyta</taxon>
        <taxon>Bryophyta</taxon>
        <taxon>Bryophytina</taxon>
        <taxon>Bryopsida</taxon>
        <taxon>Dicranidae</taxon>
        <taxon>Pseudoditrichales</taxon>
        <taxon>Ditrichaceae</taxon>
        <taxon>Ceratodon</taxon>
    </lineage>
</organism>
<dbReference type="AlphaFoldDB" id="A0A8T0I9X3"/>
<dbReference type="EMBL" id="CM026424">
    <property type="protein sequence ID" value="KAG0579278.1"/>
    <property type="molecule type" value="Genomic_DNA"/>
</dbReference>
<dbReference type="CDD" id="cd00167">
    <property type="entry name" value="SANT"/>
    <property type="match status" value="1"/>
</dbReference>
<evidence type="ECO:0000259" key="6">
    <source>
        <dbReference type="PROSITE" id="PS50600"/>
    </source>
</evidence>
<keyword evidence="2" id="KW-0645">Protease</keyword>
<evidence type="ECO:0000313" key="8">
    <source>
        <dbReference type="Proteomes" id="UP000822688"/>
    </source>
</evidence>
<dbReference type="InterPro" id="IPR032675">
    <property type="entry name" value="LRR_dom_sf"/>
</dbReference>
<dbReference type="Gene3D" id="3.80.10.10">
    <property type="entry name" value="Ribonuclease Inhibitor"/>
    <property type="match status" value="1"/>
</dbReference>
<keyword evidence="3" id="KW-0378">Hydrolase</keyword>
<dbReference type="InterPro" id="IPR003653">
    <property type="entry name" value="Peptidase_C48_C"/>
</dbReference>
<dbReference type="InterPro" id="IPR001005">
    <property type="entry name" value="SANT/Myb"/>
</dbReference>
<proteinExistence type="inferred from homology"/>
<evidence type="ECO:0000313" key="7">
    <source>
        <dbReference type="EMBL" id="KAG0579278.1"/>
    </source>
</evidence>
<dbReference type="Pfam" id="PF02902">
    <property type="entry name" value="Peptidase_C48"/>
    <property type="match status" value="1"/>
</dbReference>
<dbReference type="PANTHER" id="PTHR47764">
    <property type="entry name" value="UBIQUITIN-LIKE-SPECIFIC PROTEASE 2B-RELATED"/>
    <property type="match status" value="1"/>
</dbReference>
<sequence length="1128" mass="127629">MAAASLPMLDQMAGARTEECVLDHHAMAASEALNTLRAAQAVYEKALVRLNLHAVVDLSPEKDRPLADNSIALRGPDSFGAQADTSTTHHPQNYPVTGHGGHSHVGYDLVQSLPVDIPNCSGIPEHFTSRHEYHNADDSSLDNEQQHAVLTFPEGEADAVTIIERDMEGLRPTMFLSNNIIDFYIKYLERTSLSSEVRERFYFFNSFFFTKLLGNNNASTDMDQCKVDYEQVRKWSGGVNLFEKDYVFIPVLRSSHWSLIIICHLPTVSSSPGKGRGSPYVFHLDSSEGMHESFEDQVRSYLLKAWMERYKSANNMDDQLLSLFQTKYVQAKVPQQNNGHDCGLYLLHYVEVFLHESASPNFSFASSKGGPHFTSPQFTAEVSAKRMAIERIILDLHRRSKERAAKHMEIQILTQELRRIQQKLLTCLDGEDMSRGRSEIVRSSGISKFDDEGDESKEAVHPSTRKMAMENQHQQCLAENGHSDHPTNRKLALDNSPSDGAEVSHAEYQTTNEMASDRHLQPKRLQGSMLPGPSKPGTNKRGRNWTEKETSILLECKVEGGRYCKDNQGATRWEKISEEIMVRLGTELSGDQCRLRYDTLLKAYNTSKNYSLKTGKSFSEISEEERREWKLAKTLMREDWYEAIDALCHRSPHKAKSQKRPKLSPSDHGNDSVSLSPFIPAPLSPPAPARASVPALIPEPASIPTGSSKLENSPERQVIAIPGFSTLDEDLRSTLLDLIQFFSMQAWYEVTSWVLEEACRRLAIVQDRHPSEIRGYIFKLAKLKLVNFNGDFEGVQRLEGSDLGVFKKFVKKVLCKIPDLNTFLEMRDNRDSVAFPEASLSCSLLRIRVLSLYNCSKLEHADLSHFPELRYLTIEECGELKAVTGWEVVQKLGWLEIRQCKSYVDFPPVQCLPSLREFSVASSTRWVSHMIPVLDFSQCVRLRRLEIWGYNSLALNSMDLSSLRFLEVLKFSNCAGLTTIQGLSGLQHSLTKLNIVWCFALRRVPELGWLKALTHLDMRDNGVEEIPGLVDLHLLTQLILLRCVSLKALPHLGHLKALTHLNICYSGVEEIPGAQDLHNLESLYCHGSKLKTLPDLRHLHRLRKVSIVDTPLSLTNPDYVEKYVRLKF</sequence>
<dbReference type="PROSITE" id="PS50600">
    <property type="entry name" value="ULP_PROTEASE"/>
    <property type="match status" value="1"/>
</dbReference>
<dbReference type="Gene3D" id="3.30.310.130">
    <property type="entry name" value="Ubiquitin-related"/>
    <property type="match status" value="1"/>
</dbReference>
<feature type="region of interest" description="Disordered" evidence="4">
    <location>
        <begin position="81"/>
        <end position="101"/>
    </location>
</feature>
<evidence type="ECO:0000256" key="1">
    <source>
        <dbReference type="ARBA" id="ARBA00005234"/>
    </source>
</evidence>
<dbReference type="InterPro" id="IPR044822">
    <property type="entry name" value="Myb_DNA-bind_4"/>
</dbReference>
<evidence type="ECO:0000256" key="2">
    <source>
        <dbReference type="ARBA" id="ARBA00022670"/>
    </source>
</evidence>
<dbReference type="InterPro" id="IPR001611">
    <property type="entry name" value="Leu-rich_rpt"/>
</dbReference>
<dbReference type="SUPFAM" id="SSF52058">
    <property type="entry name" value="L domain-like"/>
    <property type="match status" value="1"/>
</dbReference>
<gene>
    <name evidence="7" type="ORF">KC19_4G087800</name>
</gene>
<dbReference type="SUPFAM" id="SSF54001">
    <property type="entry name" value="Cysteine proteinases"/>
    <property type="match status" value="1"/>
</dbReference>
<feature type="compositionally biased region" description="Basic residues" evidence="4">
    <location>
        <begin position="651"/>
        <end position="662"/>
    </location>
</feature>
<feature type="domain" description="Ubiquitin-like protease family profile" evidence="6">
    <location>
        <begin position="160"/>
        <end position="353"/>
    </location>
</feature>
<dbReference type="PROSITE" id="PS50090">
    <property type="entry name" value="MYB_LIKE"/>
    <property type="match status" value="1"/>
</dbReference>
<protein>
    <recommendedName>
        <fullName evidence="9">Ubiquitin-like protease family profile domain-containing protein</fullName>
    </recommendedName>
</protein>
<dbReference type="Pfam" id="PF13837">
    <property type="entry name" value="Myb_DNA-bind_4"/>
    <property type="match status" value="1"/>
</dbReference>
<dbReference type="PANTHER" id="PTHR47764:SF2">
    <property type="entry name" value="UBIQUITIN-LIKE PROTEASE FAMILY PROFILE DOMAIN-CONTAINING PROTEIN"/>
    <property type="match status" value="1"/>
</dbReference>